<sequence length="254" mass="28878">MSAVSITRKPTGNDTEWVIYRDISMSPYDIAWVAMIPVPLYKETKLSKDFKLAFPECFAWLLNSQNESGSWSRTGACSIAPDLSSLWSLGVFKDHAGTYFEERLREIGFTLEHFNNIFEKGTCFMRYALNEWDIDDDDANMAGFEIVAPFLISQLEKLDSPIFLDFPNKKRLLKENKRKISQIPIEAMSKLASIHQPLEAFIGVINLSCIQNSRFQAINGSYGSSAITAAVLIDAPKWDDKAYEFLQKIISRCF</sequence>
<dbReference type="EMBL" id="CAJVPS010000516">
    <property type="protein sequence ID" value="CAG8491941.1"/>
    <property type="molecule type" value="Genomic_DNA"/>
</dbReference>
<dbReference type="OrthoDB" id="2343925at2759"/>
<name>A0A9N8WSF0_9GLOM</name>
<organism evidence="1 2">
    <name type="scientific">Ambispora leptoticha</name>
    <dbReference type="NCBI Taxonomy" id="144679"/>
    <lineage>
        <taxon>Eukaryota</taxon>
        <taxon>Fungi</taxon>
        <taxon>Fungi incertae sedis</taxon>
        <taxon>Mucoromycota</taxon>
        <taxon>Glomeromycotina</taxon>
        <taxon>Glomeromycetes</taxon>
        <taxon>Archaeosporales</taxon>
        <taxon>Ambisporaceae</taxon>
        <taxon>Ambispora</taxon>
    </lineage>
</organism>
<keyword evidence="2" id="KW-1185">Reference proteome</keyword>
<dbReference type="PANTHER" id="PTHR31739">
    <property type="entry name" value="ENT-COPALYL DIPHOSPHATE SYNTHASE, CHLOROPLASTIC"/>
    <property type="match status" value="1"/>
</dbReference>
<dbReference type="GO" id="GO:0010333">
    <property type="term" value="F:terpene synthase activity"/>
    <property type="evidence" value="ECO:0007669"/>
    <property type="project" value="InterPro"/>
</dbReference>
<dbReference type="InterPro" id="IPR050148">
    <property type="entry name" value="Terpene_synthase-like"/>
</dbReference>
<comment type="caution">
    <text evidence="1">The sequence shown here is derived from an EMBL/GenBank/DDBJ whole genome shotgun (WGS) entry which is preliminary data.</text>
</comment>
<evidence type="ECO:0000313" key="1">
    <source>
        <dbReference type="EMBL" id="CAG8491941.1"/>
    </source>
</evidence>
<dbReference type="SUPFAM" id="SSF48239">
    <property type="entry name" value="Terpenoid cyclases/Protein prenyltransferases"/>
    <property type="match status" value="1"/>
</dbReference>
<dbReference type="InterPro" id="IPR008930">
    <property type="entry name" value="Terpenoid_cyclase/PrenylTrfase"/>
</dbReference>
<protein>
    <submittedName>
        <fullName evidence="1">2460_t:CDS:1</fullName>
    </submittedName>
</protein>
<proteinExistence type="predicted"/>
<evidence type="ECO:0000313" key="2">
    <source>
        <dbReference type="Proteomes" id="UP000789508"/>
    </source>
</evidence>
<dbReference type="GO" id="GO:0016102">
    <property type="term" value="P:diterpenoid biosynthetic process"/>
    <property type="evidence" value="ECO:0007669"/>
    <property type="project" value="TreeGrafter"/>
</dbReference>
<gene>
    <name evidence="1" type="ORF">ALEPTO_LOCUS3034</name>
</gene>
<dbReference type="Gene3D" id="1.50.10.160">
    <property type="match status" value="1"/>
</dbReference>
<dbReference type="GO" id="GO:0000287">
    <property type="term" value="F:magnesium ion binding"/>
    <property type="evidence" value="ECO:0007669"/>
    <property type="project" value="TreeGrafter"/>
</dbReference>
<accession>A0A9N8WSF0</accession>
<dbReference type="AlphaFoldDB" id="A0A9N8WSF0"/>
<reference evidence="1" key="1">
    <citation type="submission" date="2021-06" db="EMBL/GenBank/DDBJ databases">
        <authorList>
            <person name="Kallberg Y."/>
            <person name="Tangrot J."/>
            <person name="Rosling A."/>
        </authorList>
    </citation>
    <scope>NUCLEOTIDE SEQUENCE</scope>
    <source>
        <strain evidence="1">FL130A</strain>
    </source>
</reference>
<dbReference type="PANTHER" id="PTHR31739:SF25">
    <property type="entry name" value="(E,E)-GERANYLLINALOOL SYNTHASE"/>
    <property type="match status" value="1"/>
</dbReference>
<dbReference type="Proteomes" id="UP000789508">
    <property type="component" value="Unassembled WGS sequence"/>
</dbReference>